<evidence type="ECO:0000256" key="4">
    <source>
        <dbReference type="ARBA" id="ARBA00022692"/>
    </source>
</evidence>
<dbReference type="InterPro" id="IPR045324">
    <property type="entry name" value="Small_multidrug_res"/>
</dbReference>
<dbReference type="GO" id="GO:0005886">
    <property type="term" value="C:plasma membrane"/>
    <property type="evidence" value="ECO:0007669"/>
    <property type="project" value="UniProtKB-SubCell"/>
</dbReference>
<dbReference type="GO" id="GO:0015297">
    <property type="term" value="F:antiporter activity"/>
    <property type="evidence" value="ECO:0007669"/>
    <property type="project" value="TreeGrafter"/>
</dbReference>
<evidence type="ECO:0000256" key="7">
    <source>
        <dbReference type="ARBA" id="ARBA00038032"/>
    </source>
</evidence>
<keyword evidence="3" id="KW-1003">Cell membrane</keyword>
<comment type="similarity">
    <text evidence="7 8">Belongs to the drug/metabolite transporter (DMT) superfamily. Small multidrug resistance (SMR) (TC 2.A.7.1) family.</text>
</comment>
<evidence type="ECO:0000256" key="8">
    <source>
        <dbReference type="RuleBase" id="RU003942"/>
    </source>
</evidence>
<name>A0A8J7CUS0_9RHOB</name>
<keyword evidence="11" id="KW-1185">Reference proteome</keyword>
<keyword evidence="4 8" id="KW-0812">Transmembrane</keyword>
<evidence type="ECO:0000313" key="11">
    <source>
        <dbReference type="Proteomes" id="UP000609121"/>
    </source>
</evidence>
<keyword evidence="6 9" id="KW-0472">Membrane</keyword>
<evidence type="ECO:0000256" key="6">
    <source>
        <dbReference type="ARBA" id="ARBA00023136"/>
    </source>
</evidence>
<proteinExistence type="inferred from homology"/>
<dbReference type="GO" id="GO:0015199">
    <property type="term" value="F:amino-acid betaine transmembrane transporter activity"/>
    <property type="evidence" value="ECO:0007669"/>
    <property type="project" value="TreeGrafter"/>
</dbReference>
<accession>A0A8J7CUS0</accession>
<feature type="transmembrane region" description="Helical" evidence="9">
    <location>
        <begin position="89"/>
        <end position="108"/>
    </location>
</feature>
<dbReference type="RefSeq" id="WP_193180929.1">
    <property type="nucleotide sequence ID" value="NZ_JACVXA010000013.1"/>
</dbReference>
<dbReference type="PANTHER" id="PTHR30561">
    <property type="entry name" value="SMR FAMILY PROTON-DEPENDENT DRUG EFFLUX TRANSPORTER SUGE"/>
    <property type="match status" value="1"/>
</dbReference>
<keyword evidence="2" id="KW-0813">Transport</keyword>
<evidence type="ECO:0000256" key="2">
    <source>
        <dbReference type="ARBA" id="ARBA00022448"/>
    </source>
</evidence>
<feature type="transmembrane region" description="Helical" evidence="9">
    <location>
        <begin position="62"/>
        <end position="83"/>
    </location>
</feature>
<keyword evidence="5 9" id="KW-1133">Transmembrane helix</keyword>
<dbReference type="EMBL" id="JACVXA010000013">
    <property type="protein sequence ID" value="MBE3637859.1"/>
    <property type="molecule type" value="Genomic_DNA"/>
</dbReference>
<dbReference type="FunFam" id="1.10.3730.20:FF:000001">
    <property type="entry name" value="Quaternary ammonium compound resistance transporter SugE"/>
    <property type="match status" value="1"/>
</dbReference>
<dbReference type="Proteomes" id="UP000609121">
    <property type="component" value="Unassembled WGS sequence"/>
</dbReference>
<dbReference type="SUPFAM" id="SSF103481">
    <property type="entry name" value="Multidrug resistance efflux transporter EmrE"/>
    <property type="match status" value="1"/>
</dbReference>
<reference evidence="10" key="1">
    <citation type="submission" date="2020-09" db="EMBL/GenBank/DDBJ databases">
        <title>A novel bacterium of genus Mangrovicoccus, isolated from South China Sea.</title>
        <authorList>
            <person name="Huang H."/>
            <person name="Mo K."/>
            <person name="Hu Y."/>
        </authorList>
    </citation>
    <scope>NUCLEOTIDE SEQUENCE</scope>
    <source>
        <strain evidence="10">HB182678</strain>
    </source>
</reference>
<gene>
    <name evidence="10" type="ORF">ICN82_06555</name>
</gene>
<evidence type="ECO:0000256" key="1">
    <source>
        <dbReference type="ARBA" id="ARBA00004651"/>
    </source>
</evidence>
<dbReference type="InterPro" id="IPR037185">
    <property type="entry name" value="EmrE-like"/>
</dbReference>
<dbReference type="GO" id="GO:0031460">
    <property type="term" value="P:glycine betaine transport"/>
    <property type="evidence" value="ECO:0007669"/>
    <property type="project" value="TreeGrafter"/>
</dbReference>
<comment type="caution">
    <text evidence="10">The sequence shown here is derived from an EMBL/GenBank/DDBJ whole genome shotgun (WGS) entry which is preliminary data.</text>
</comment>
<dbReference type="InterPro" id="IPR000390">
    <property type="entry name" value="Small_drug/metabolite_transptr"/>
</dbReference>
<evidence type="ECO:0000256" key="3">
    <source>
        <dbReference type="ARBA" id="ARBA00022475"/>
    </source>
</evidence>
<evidence type="ECO:0000256" key="5">
    <source>
        <dbReference type="ARBA" id="ARBA00022989"/>
    </source>
</evidence>
<sequence length="113" mass="11792">MSPTLTAYGALFLAILCEIAATSTLPRTQEFTRLWPSVLVVICLSAAVYLLTLALRVLPLGVAYAVWSGVGITLTAILGLVLYGQRLDVAAVAGITLIVAGCVIMQAFSSVGH</sequence>
<dbReference type="Pfam" id="PF00893">
    <property type="entry name" value="Multi_Drug_Res"/>
    <property type="match status" value="1"/>
</dbReference>
<feature type="transmembrane region" description="Helical" evidence="9">
    <location>
        <begin position="34"/>
        <end position="55"/>
    </location>
</feature>
<dbReference type="GO" id="GO:0015220">
    <property type="term" value="F:choline transmembrane transporter activity"/>
    <property type="evidence" value="ECO:0007669"/>
    <property type="project" value="TreeGrafter"/>
</dbReference>
<evidence type="ECO:0000256" key="9">
    <source>
        <dbReference type="SAM" id="Phobius"/>
    </source>
</evidence>
<dbReference type="GO" id="GO:1990961">
    <property type="term" value="P:xenobiotic detoxification by transmembrane export across the plasma membrane"/>
    <property type="evidence" value="ECO:0007669"/>
    <property type="project" value="UniProtKB-ARBA"/>
</dbReference>
<dbReference type="PANTHER" id="PTHR30561:SF1">
    <property type="entry name" value="MULTIDRUG TRANSPORTER EMRE"/>
    <property type="match status" value="1"/>
</dbReference>
<evidence type="ECO:0000313" key="10">
    <source>
        <dbReference type="EMBL" id="MBE3637859.1"/>
    </source>
</evidence>
<protein>
    <submittedName>
        <fullName evidence="10">Multidrug efflux SMR transporter</fullName>
    </submittedName>
</protein>
<organism evidence="10 11">
    <name type="scientific">Mangrovicoccus algicola</name>
    <dbReference type="NCBI Taxonomy" id="2771008"/>
    <lineage>
        <taxon>Bacteria</taxon>
        <taxon>Pseudomonadati</taxon>
        <taxon>Pseudomonadota</taxon>
        <taxon>Alphaproteobacteria</taxon>
        <taxon>Rhodobacterales</taxon>
        <taxon>Paracoccaceae</taxon>
        <taxon>Mangrovicoccus</taxon>
    </lineage>
</organism>
<comment type="subcellular location">
    <subcellularLocation>
        <location evidence="1 8">Cell membrane</location>
        <topology evidence="1 8">Multi-pass membrane protein</topology>
    </subcellularLocation>
</comment>
<dbReference type="AlphaFoldDB" id="A0A8J7CUS0"/>
<dbReference type="Gene3D" id="1.10.3730.20">
    <property type="match status" value="1"/>
</dbReference>